<evidence type="ECO:0000256" key="8">
    <source>
        <dbReference type="ARBA" id="ARBA00022840"/>
    </source>
</evidence>
<evidence type="ECO:0000256" key="2">
    <source>
        <dbReference type="ARBA" id="ARBA00022448"/>
    </source>
</evidence>
<evidence type="ECO:0000313" key="16">
    <source>
        <dbReference type="Proteomes" id="UP000250003"/>
    </source>
</evidence>
<dbReference type="GO" id="GO:0005886">
    <property type="term" value="C:plasma membrane"/>
    <property type="evidence" value="ECO:0007669"/>
    <property type="project" value="UniProtKB-SubCell"/>
</dbReference>
<dbReference type="GO" id="GO:0006508">
    <property type="term" value="P:proteolysis"/>
    <property type="evidence" value="ECO:0007669"/>
    <property type="project" value="InterPro"/>
</dbReference>
<dbReference type="InterPro" id="IPR039421">
    <property type="entry name" value="Type_1_exporter"/>
</dbReference>
<dbReference type="Gene3D" id="1.20.1560.10">
    <property type="entry name" value="ABC transporter type 1, transmembrane domain"/>
    <property type="match status" value="1"/>
</dbReference>
<dbReference type="InterPro" id="IPR017871">
    <property type="entry name" value="ABC_transporter-like_CS"/>
</dbReference>
<feature type="transmembrane region" description="Helical" evidence="11">
    <location>
        <begin position="291"/>
        <end position="310"/>
    </location>
</feature>
<dbReference type="OrthoDB" id="9762778at2"/>
<evidence type="ECO:0000256" key="1">
    <source>
        <dbReference type="ARBA" id="ARBA00004651"/>
    </source>
</evidence>
<dbReference type="Proteomes" id="UP000250003">
    <property type="component" value="Chromosome"/>
</dbReference>
<evidence type="ECO:0000259" key="12">
    <source>
        <dbReference type="PROSITE" id="PS50893"/>
    </source>
</evidence>
<dbReference type="AlphaFoldDB" id="A0A2Z4UAI9"/>
<keyword evidence="7" id="KW-0788">Thiol protease</keyword>
<dbReference type="EMBL" id="CP030280">
    <property type="protein sequence ID" value="AWY98036.1"/>
    <property type="molecule type" value="Genomic_DNA"/>
</dbReference>
<keyword evidence="6" id="KW-0378">Hydrolase</keyword>
<dbReference type="PANTHER" id="PTHR43394:SF1">
    <property type="entry name" value="ATP-BINDING CASSETTE SUB-FAMILY B MEMBER 10, MITOCHONDRIAL"/>
    <property type="match status" value="1"/>
</dbReference>
<keyword evidence="7" id="KW-0645">Protease</keyword>
<dbReference type="InterPro" id="IPR036640">
    <property type="entry name" value="ABC1_TM_sf"/>
</dbReference>
<dbReference type="InterPro" id="IPR027417">
    <property type="entry name" value="P-loop_NTPase"/>
</dbReference>
<dbReference type="GO" id="GO:0005524">
    <property type="term" value="F:ATP binding"/>
    <property type="evidence" value="ECO:0007669"/>
    <property type="project" value="UniProtKB-KW"/>
</dbReference>
<evidence type="ECO:0000256" key="3">
    <source>
        <dbReference type="ARBA" id="ARBA00022475"/>
    </source>
</evidence>
<feature type="transmembrane region" description="Helical" evidence="11">
    <location>
        <begin position="375"/>
        <end position="397"/>
    </location>
</feature>
<dbReference type="InterPro" id="IPR003593">
    <property type="entry name" value="AAA+_ATPase"/>
</dbReference>
<dbReference type="RefSeq" id="WP_111919532.1">
    <property type="nucleotide sequence ID" value="NZ_CP030280.1"/>
</dbReference>
<dbReference type="Pfam" id="PF03412">
    <property type="entry name" value="Peptidase_C39"/>
    <property type="match status" value="1"/>
</dbReference>
<evidence type="ECO:0000259" key="14">
    <source>
        <dbReference type="PROSITE" id="PS50990"/>
    </source>
</evidence>
<feature type="transmembrane region" description="Helical" evidence="11">
    <location>
        <begin position="195"/>
        <end position="218"/>
    </location>
</feature>
<evidence type="ECO:0008006" key="17">
    <source>
        <dbReference type="Google" id="ProtNLM"/>
    </source>
</evidence>
<dbReference type="Pfam" id="PF00664">
    <property type="entry name" value="ABC_membrane"/>
    <property type="match status" value="1"/>
</dbReference>
<dbReference type="KEGG" id="blau:DQQ01_07645"/>
<feature type="domain" description="Peptidase C39" evidence="14">
    <location>
        <begin position="9"/>
        <end position="128"/>
    </location>
</feature>
<feature type="transmembrane region" description="Helical" evidence="11">
    <location>
        <begin position="157"/>
        <end position="183"/>
    </location>
</feature>
<dbReference type="Gene3D" id="3.40.50.300">
    <property type="entry name" value="P-loop containing nucleotide triphosphate hydrolases"/>
    <property type="match status" value="1"/>
</dbReference>
<evidence type="ECO:0000313" key="15">
    <source>
        <dbReference type="EMBL" id="AWY98036.1"/>
    </source>
</evidence>
<dbReference type="SUPFAM" id="SSF52540">
    <property type="entry name" value="P-loop containing nucleoside triphosphate hydrolases"/>
    <property type="match status" value="1"/>
</dbReference>
<evidence type="ECO:0000259" key="13">
    <source>
        <dbReference type="PROSITE" id="PS50929"/>
    </source>
</evidence>
<evidence type="ECO:0000256" key="6">
    <source>
        <dbReference type="ARBA" id="ARBA00022801"/>
    </source>
</evidence>
<reference evidence="16" key="1">
    <citation type="submission" date="2018-06" db="EMBL/GenBank/DDBJ databases">
        <title>Description of Blautia argi sp. nov., a new anaerobic isolated from dog feces.</title>
        <authorList>
            <person name="Chang Y.-H."/>
            <person name="Paek J."/>
            <person name="Shin Y."/>
        </authorList>
    </citation>
    <scope>NUCLEOTIDE SEQUENCE [LARGE SCALE GENOMIC DNA]</scope>
    <source>
        <strain evidence="16">KCTC 15426</strain>
    </source>
</reference>
<dbReference type="InterPro" id="IPR011527">
    <property type="entry name" value="ABC1_TM_dom"/>
</dbReference>
<feature type="transmembrane region" description="Helical" evidence="11">
    <location>
        <begin position="268"/>
        <end position="285"/>
    </location>
</feature>
<feature type="domain" description="ABC transmembrane type-1" evidence="13">
    <location>
        <begin position="159"/>
        <end position="435"/>
    </location>
</feature>
<keyword evidence="3" id="KW-1003">Cell membrane</keyword>
<keyword evidence="10 11" id="KW-0472">Membrane</keyword>
<dbReference type="FunFam" id="3.40.50.300:FF:000299">
    <property type="entry name" value="ABC transporter ATP-binding protein/permease"/>
    <property type="match status" value="1"/>
</dbReference>
<dbReference type="PROSITE" id="PS00211">
    <property type="entry name" value="ABC_TRANSPORTER_1"/>
    <property type="match status" value="1"/>
</dbReference>
<evidence type="ECO:0000256" key="9">
    <source>
        <dbReference type="ARBA" id="ARBA00022989"/>
    </source>
</evidence>
<gene>
    <name evidence="15" type="ORF">DQQ01_07645</name>
</gene>
<dbReference type="InterPro" id="IPR005074">
    <property type="entry name" value="Peptidase_C39"/>
</dbReference>
<dbReference type="Gene3D" id="3.90.70.10">
    <property type="entry name" value="Cysteine proteinases"/>
    <property type="match status" value="1"/>
</dbReference>
<keyword evidence="5" id="KW-0547">Nucleotide-binding</keyword>
<dbReference type="InterPro" id="IPR003439">
    <property type="entry name" value="ABC_transporter-like_ATP-bd"/>
</dbReference>
<dbReference type="PROSITE" id="PS50929">
    <property type="entry name" value="ABC_TM1F"/>
    <property type="match status" value="1"/>
</dbReference>
<name>A0A2Z4UAI9_9FIRM</name>
<dbReference type="PROSITE" id="PS50990">
    <property type="entry name" value="PEPTIDASE_C39"/>
    <property type="match status" value="1"/>
</dbReference>
<dbReference type="SMART" id="SM00382">
    <property type="entry name" value="AAA"/>
    <property type="match status" value="1"/>
</dbReference>
<evidence type="ECO:0000256" key="5">
    <source>
        <dbReference type="ARBA" id="ARBA00022741"/>
    </source>
</evidence>
<dbReference type="GO" id="GO:0008234">
    <property type="term" value="F:cysteine-type peptidase activity"/>
    <property type="evidence" value="ECO:0007669"/>
    <property type="project" value="UniProtKB-KW"/>
</dbReference>
<evidence type="ECO:0000256" key="11">
    <source>
        <dbReference type="SAM" id="Phobius"/>
    </source>
</evidence>
<dbReference type="PANTHER" id="PTHR43394">
    <property type="entry name" value="ATP-DEPENDENT PERMEASE MDL1, MITOCHONDRIAL"/>
    <property type="match status" value="1"/>
</dbReference>
<comment type="subcellular location">
    <subcellularLocation>
        <location evidence="1">Cell membrane</location>
        <topology evidence="1">Multi-pass membrane protein</topology>
    </subcellularLocation>
</comment>
<keyword evidence="8" id="KW-0067">ATP-binding</keyword>
<keyword evidence="16" id="KW-1185">Reference proteome</keyword>
<sequence>MAKVKHIPQLIQTECGLCCIVMLNRYYGNNIDLNDLRDYVKPGRDGVGISALCDILKWQKYECKAYKGTVEVLETIKKPLIIYWEKCHFVILEKVRGGIYYVVDPALGYVKYTKDEFIKGYSERFIYAIPGEDFEKVTKKQSIWLRYMQYIKTCKKALVGILVLSVLTYFFTIIFNMFIQNMIDSIGQFNYKLTWIALGTILGYILVVLLNALMKVFFNTRLFSDFSKAIYKHLIGVDYTFFENRSFGNLAFSLECIGMVKNLYAEKMVNFVVSAGAVIILMGYLCRYSVTIMGIISILLIGIGILLKALSSKVLTLNQLEIAGLTKLQEIQTEFIYSILNIKIAGIEDKVYKQWEKQFDYTNEKTKRRDIYQSYYNTAATLIQTILPLFVLFISIINMKQLELTIGQVVATYSVVTLISSYMVNIYTTMNYFALSEQYLERVSDIANQNIEENGTKNIGKIDSIKLDNVSFKYNPNAPRVLKNISLEITQGQKIAFVGQSGSGKSTLMKLILGLYKPTSGNIYYNDVNISDIAQESIRKQCGMVPQDNTLFNKSIIENISMGREDITMEQVIESCKIAEILAEINDMPMGFNTIISDMGMNISGGQRQRIVLARAIVNQPSLLIFDEATSSLDSVNERKIYNNIYSKNCTRIIIAHRLTTIADADYIYVLKDGEIVEQGTHEELFKMNGEYSRLYQNSQY</sequence>
<feature type="domain" description="ABC transporter" evidence="12">
    <location>
        <begin position="465"/>
        <end position="698"/>
    </location>
</feature>
<evidence type="ECO:0000256" key="4">
    <source>
        <dbReference type="ARBA" id="ARBA00022692"/>
    </source>
</evidence>
<accession>A0A2Z4UAI9</accession>
<dbReference type="GO" id="GO:0015421">
    <property type="term" value="F:ABC-type oligopeptide transporter activity"/>
    <property type="evidence" value="ECO:0007669"/>
    <property type="project" value="TreeGrafter"/>
</dbReference>
<evidence type="ECO:0000256" key="10">
    <source>
        <dbReference type="ARBA" id="ARBA00023136"/>
    </source>
</evidence>
<protein>
    <recommendedName>
        <fullName evidence="17">Peptidase domain-containing ABC transporter</fullName>
    </recommendedName>
</protein>
<feature type="transmembrane region" description="Helical" evidence="11">
    <location>
        <begin position="409"/>
        <end position="428"/>
    </location>
</feature>
<dbReference type="Pfam" id="PF00005">
    <property type="entry name" value="ABC_tran"/>
    <property type="match status" value="1"/>
</dbReference>
<organism evidence="15 16">
    <name type="scientific">Blautia argi</name>
    <dbReference type="NCBI Taxonomy" id="1912897"/>
    <lineage>
        <taxon>Bacteria</taxon>
        <taxon>Bacillati</taxon>
        <taxon>Bacillota</taxon>
        <taxon>Clostridia</taxon>
        <taxon>Lachnospirales</taxon>
        <taxon>Lachnospiraceae</taxon>
        <taxon>Blautia</taxon>
    </lineage>
</organism>
<keyword evidence="4 11" id="KW-0812">Transmembrane</keyword>
<evidence type="ECO:0000256" key="7">
    <source>
        <dbReference type="ARBA" id="ARBA00022807"/>
    </source>
</evidence>
<dbReference type="SUPFAM" id="SSF90123">
    <property type="entry name" value="ABC transporter transmembrane region"/>
    <property type="match status" value="1"/>
</dbReference>
<proteinExistence type="predicted"/>
<keyword evidence="2" id="KW-0813">Transport</keyword>
<keyword evidence="9 11" id="KW-1133">Transmembrane helix</keyword>
<dbReference type="GO" id="GO:0016887">
    <property type="term" value="F:ATP hydrolysis activity"/>
    <property type="evidence" value="ECO:0007669"/>
    <property type="project" value="InterPro"/>
</dbReference>
<dbReference type="PROSITE" id="PS50893">
    <property type="entry name" value="ABC_TRANSPORTER_2"/>
    <property type="match status" value="1"/>
</dbReference>